<dbReference type="EMBL" id="CM035442">
    <property type="protein sequence ID" value="KAH7280145.1"/>
    <property type="molecule type" value="Genomic_DNA"/>
</dbReference>
<dbReference type="FunFam" id="1.25.40.10:FF:000158">
    <property type="entry name" value="pentatricopeptide repeat-containing protein At2g33680"/>
    <property type="match status" value="1"/>
</dbReference>
<proteinExistence type="predicted"/>
<feature type="repeat" description="PPR" evidence="2">
    <location>
        <begin position="331"/>
        <end position="365"/>
    </location>
</feature>
<feature type="repeat" description="PPR" evidence="2">
    <location>
        <begin position="127"/>
        <end position="161"/>
    </location>
</feature>
<dbReference type="Pfam" id="PF01535">
    <property type="entry name" value="PPR"/>
    <property type="match status" value="5"/>
</dbReference>
<organism evidence="3 4">
    <name type="scientific">Ceratopteris richardii</name>
    <name type="common">Triangle waterfern</name>
    <dbReference type="NCBI Taxonomy" id="49495"/>
    <lineage>
        <taxon>Eukaryota</taxon>
        <taxon>Viridiplantae</taxon>
        <taxon>Streptophyta</taxon>
        <taxon>Embryophyta</taxon>
        <taxon>Tracheophyta</taxon>
        <taxon>Polypodiopsida</taxon>
        <taxon>Polypodiidae</taxon>
        <taxon>Polypodiales</taxon>
        <taxon>Pteridineae</taxon>
        <taxon>Pteridaceae</taxon>
        <taxon>Parkerioideae</taxon>
        <taxon>Ceratopteris</taxon>
    </lineage>
</organism>
<dbReference type="PANTHER" id="PTHR24015:SF505">
    <property type="entry name" value="OS01G0819800 PROTEIN"/>
    <property type="match status" value="1"/>
</dbReference>
<feature type="repeat" description="PPR" evidence="2">
    <location>
        <begin position="740"/>
        <end position="774"/>
    </location>
</feature>
<feature type="repeat" description="PPR" evidence="2">
    <location>
        <begin position="469"/>
        <end position="503"/>
    </location>
</feature>
<protein>
    <recommendedName>
        <fullName evidence="5">Pentatricopeptide repeat-containing protein</fullName>
    </recommendedName>
</protein>
<feature type="repeat" description="PPR" evidence="2">
    <location>
        <begin position="229"/>
        <end position="263"/>
    </location>
</feature>
<dbReference type="AlphaFoldDB" id="A0A8T2Q936"/>
<feature type="repeat" description="PPR" evidence="2">
    <location>
        <begin position="434"/>
        <end position="468"/>
    </location>
</feature>
<evidence type="ECO:0000313" key="3">
    <source>
        <dbReference type="EMBL" id="KAH7280145.1"/>
    </source>
</evidence>
<dbReference type="FunFam" id="1.25.40.10:FF:000344">
    <property type="entry name" value="Pentatricopeptide repeat-containing protein"/>
    <property type="match status" value="1"/>
</dbReference>
<evidence type="ECO:0008006" key="5">
    <source>
        <dbReference type="Google" id="ProtNLM"/>
    </source>
</evidence>
<dbReference type="Pfam" id="PF13041">
    <property type="entry name" value="PPR_2"/>
    <property type="match status" value="7"/>
</dbReference>
<dbReference type="InterPro" id="IPR002885">
    <property type="entry name" value="PPR_rpt"/>
</dbReference>
<dbReference type="GO" id="GO:0003723">
    <property type="term" value="F:RNA binding"/>
    <property type="evidence" value="ECO:0007669"/>
    <property type="project" value="InterPro"/>
</dbReference>
<accession>A0A8T2Q936</accession>
<comment type="caution">
    <text evidence="3">The sequence shown here is derived from an EMBL/GenBank/DDBJ whole genome shotgun (WGS) entry which is preliminary data.</text>
</comment>
<dbReference type="FunFam" id="1.25.40.10:FF:000285">
    <property type="entry name" value="Pentatricopeptide repeat-containing protein, chloroplastic"/>
    <property type="match status" value="2"/>
</dbReference>
<name>A0A8T2Q936_CERRI</name>
<dbReference type="FunFam" id="1.25.40.10:FF:000031">
    <property type="entry name" value="Pentatricopeptide repeat-containing protein mitochondrial"/>
    <property type="match status" value="1"/>
</dbReference>
<dbReference type="FunFam" id="1.25.40.10:FF:000073">
    <property type="entry name" value="Pentatricopeptide repeat-containing protein chloroplastic"/>
    <property type="match status" value="1"/>
</dbReference>
<dbReference type="Gene3D" id="1.25.40.10">
    <property type="entry name" value="Tetratricopeptide repeat domain"/>
    <property type="match status" value="7"/>
</dbReference>
<feature type="repeat" description="PPR" evidence="2">
    <location>
        <begin position="638"/>
        <end position="668"/>
    </location>
</feature>
<gene>
    <name evidence="3" type="ORF">KP509_37G053600</name>
</gene>
<dbReference type="InterPro" id="IPR011990">
    <property type="entry name" value="TPR-like_helical_dom_sf"/>
</dbReference>
<keyword evidence="4" id="KW-1185">Reference proteome</keyword>
<dbReference type="PROSITE" id="PS51375">
    <property type="entry name" value="PPR"/>
    <property type="match status" value="8"/>
</dbReference>
<dbReference type="GO" id="GO:0009451">
    <property type="term" value="P:RNA modification"/>
    <property type="evidence" value="ECO:0007669"/>
    <property type="project" value="InterPro"/>
</dbReference>
<evidence type="ECO:0000256" key="1">
    <source>
        <dbReference type="ARBA" id="ARBA00022737"/>
    </source>
</evidence>
<dbReference type="InterPro" id="IPR046960">
    <property type="entry name" value="PPR_At4g14850-like_plant"/>
</dbReference>
<evidence type="ECO:0000256" key="2">
    <source>
        <dbReference type="PROSITE-ProRule" id="PRU00708"/>
    </source>
</evidence>
<feature type="repeat" description="PPR" evidence="2">
    <location>
        <begin position="536"/>
        <end position="570"/>
    </location>
</feature>
<reference evidence="3" key="1">
    <citation type="submission" date="2021-08" db="EMBL/GenBank/DDBJ databases">
        <title>WGS assembly of Ceratopteris richardii.</title>
        <authorList>
            <person name="Marchant D.B."/>
            <person name="Chen G."/>
            <person name="Jenkins J."/>
            <person name="Shu S."/>
            <person name="Leebens-Mack J."/>
            <person name="Grimwood J."/>
            <person name="Schmutz J."/>
            <person name="Soltis P."/>
            <person name="Soltis D."/>
            <person name="Chen Z.-H."/>
        </authorList>
    </citation>
    <scope>NUCLEOTIDE SEQUENCE</scope>
    <source>
        <strain evidence="3">Whitten #5841</strain>
        <tissue evidence="3">Leaf</tissue>
    </source>
</reference>
<dbReference type="PANTHER" id="PTHR24015">
    <property type="entry name" value="OS07G0578800 PROTEIN-RELATED"/>
    <property type="match status" value="1"/>
</dbReference>
<dbReference type="OrthoDB" id="1914377at2759"/>
<dbReference type="Proteomes" id="UP000825935">
    <property type="component" value="Chromosome 37"/>
</dbReference>
<evidence type="ECO:0000313" key="4">
    <source>
        <dbReference type="Proteomes" id="UP000825935"/>
    </source>
</evidence>
<dbReference type="NCBIfam" id="TIGR00756">
    <property type="entry name" value="PPR"/>
    <property type="match status" value="7"/>
</dbReference>
<keyword evidence="1" id="KW-0677">Repeat</keyword>
<dbReference type="GO" id="GO:0048731">
    <property type="term" value="P:system development"/>
    <property type="evidence" value="ECO:0007669"/>
    <property type="project" value="UniProtKB-ARBA"/>
</dbReference>
<sequence>MLRKGTGHMAEHTKKKSEQSLYVKKMTDKNHDRRYGDGERSQGVVPVMRTRDGAVRDVEDEVALVSLLKDSAKRKDLQKGRQIHEAIKNRCLLQKNIFIGSTLVHMYAQCGALVMAQKVFNEIPIQNSVTWNALMTGYLQHGQPDKALDCFERMQGEGTSLDAVTFLSVLRACGATRAISLGEKLSEEILKKGWLRTNSALGGALVDMYAKFGMLEKAQEIFNILPFQTVVSWTALISGYAQHGHGERALSSFDSMRSEGLSPNAITLACVLKACGVVGNLHKGEELHQEINEKCLLRNDNVLGTALVDMYAKCGALAMAQEVFDELSFRDIISWNALISGYCQKGQIDEALRVLEQMKCEGFLPDAATFNCILRTCASVGATGKAKRIHEEIVERDFLGRHHTVLSTALISMYAKGGAFEMAEKVFDDLIIYDVRSTNVLIAGYCQHDCLNEALEHYEQMIRKGFSPDTGTFACLLRACGRTGASENGEELHCEVMRLGISNEHNIIGSALVDMYVRFGHLVKAQGVLDKLAVQDLASWTSLIHGYCQCGQNHEALSGFHKMKEQGLSPDEVTFACILKACGSSCAINKGISIHAEIEREGLMEKFEMLGSALVDMYAKCGATAKAQEVFDKLLNRDLITWTALIDGYCQRGLGEEALYCFDQMRREISSLDAVTFACILKVCGSIGAVERGAILHDEILQNGLLGKDNVLDIALLDMYAKCGALFKAQEVFNDLPVHTVVTWNVLMAGYCQHGNGEEVLKCFDAMKHEGISPDAVTFVTVLKACRRIRALDKSFMYFEMMKKDYDIIPNLEHYSCMIEILGHEGKFEKALNFVRNMPSHEQLEGWSALLSACRKQGNVILGRLAFEHMVQLDQDV</sequence>